<name>A0ABP7D1F1_9GAMM</name>
<evidence type="ECO:0000256" key="1">
    <source>
        <dbReference type="ARBA" id="ARBA00009437"/>
    </source>
</evidence>
<reference evidence="8" key="1">
    <citation type="journal article" date="2019" name="Int. J. Syst. Evol. Microbiol.">
        <title>The Global Catalogue of Microorganisms (GCM) 10K type strain sequencing project: providing services to taxonomists for standard genome sequencing and annotation.</title>
        <authorList>
            <consortium name="The Broad Institute Genomics Platform"/>
            <consortium name="The Broad Institute Genome Sequencing Center for Infectious Disease"/>
            <person name="Wu L."/>
            <person name="Ma J."/>
        </authorList>
    </citation>
    <scope>NUCLEOTIDE SEQUENCE [LARGE SCALE GENOMIC DNA]</scope>
    <source>
        <strain evidence="8">JCM 17329</strain>
    </source>
</reference>
<organism evidence="7 8">
    <name type="scientific">Oceanisphaera sediminis</name>
    <dbReference type="NCBI Taxonomy" id="981381"/>
    <lineage>
        <taxon>Bacteria</taxon>
        <taxon>Pseudomonadati</taxon>
        <taxon>Pseudomonadota</taxon>
        <taxon>Gammaproteobacteria</taxon>
        <taxon>Aeromonadales</taxon>
        <taxon>Aeromonadaceae</taxon>
        <taxon>Oceanisphaera</taxon>
    </lineage>
</organism>
<evidence type="ECO:0000313" key="8">
    <source>
        <dbReference type="Proteomes" id="UP001501479"/>
    </source>
</evidence>
<dbReference type="SUPFAM" id="SSF53850">
    <property type="entry name" value="Periplasmic binding protein-like II"/>
    <property type="match status" value="1"/>
</dbReference>
<accession>A0ABP7D1F1</accession>
<dbReference type="PANTHER" id="PTHR30537">
    <property type="entry name" value="HTH-TYPE TRANSCRIPTIONAL REGULATOR"/>
    <property type="match status" value="1"/>
</dbReference>
<dbReference type="RefSeq" id="WP_344961268.1">
    <property type="nucleotide sequence ID" value="NZ_BAABDS010000001.1"/>
</dbReference>
<sequence length="318" mass="36476">MQYKAHRLPPLNALLAFETAARYQSLTRAAEELCVTQGAISQRVKQLEEFLNVRLFIRRGSRIELTDEARSYLPLLSWLFESLKKGTDELFRGEQLTQLTLRVAHSFAEHWLIPRLARFHQAYPGIQLRVQATNHAIPDEPGEVDLEIINGYGNWPDREAEQLTDDNWVVVASPALLVHYPADAPLHLLSSYPKLGCYGYREGWRDWFRQQDKQQGYGSPLMEFSTSSLAIAAALQGLGLLLVRYPLVKQLLARRELCQAHPYLMPSQSNHYLLIPPHKRSQEKIRVFRQWLLQELAQENAPKKESHTSLSGFTKAVP</sequence>
<dbReference type="Pfam" id="PF03466">
    <property type="entry name" value="LysR_substrate"/>
    <property type="match status" value="1"/>
</dbReference>
<dbReference type="PRINTS" id="PR00039">
    <property type="entry name" value="HTHLYSR"/>
</dbReference>
<keyword evidence="2" id="KW-0805">Transcription regulation</keyword>
<keyword evidence="4" id="KW-0804">Transcription</keyword>
<evidence type="ECO:0000256" key="2">
    <source>
        <dbReference type="ARBA" id="ARBA00023015"/>
    </source>
</evidence>
<evidence type="ECO:0000259" key="5">
    <source>
        <dbReference type="Pfam" id="PF00126"/>
    </source>
</evidence>
<protein>
    <submittedName>
        <fullName evidence="7">LysR substrate-binding domain-containing protein</fullName>
    </submittedName>
</protein>
<proteinExistence type="inferred from homology"/>
<feature type="domain" description="HTH lysR-type" evidence="5">
    <location>
        <begin position="11"/>
        <end position="70"/>
    </location>
</feature>
<dbReference type="Gene3D" id="3.40.190.10">
    <property type="entry name" value="Periplasmic binding protein-like II"/>
    <property type="match status" value="2"/>
</dbReference>
<dbReference type="InterPro" id="IPR005119">
    <property type="entry name" value="LysR_subst-bd"/>
</dbReference>
<keyword evidence="8" id="KW-1185">Reference proteome</keyword>
<dbReference type="Gene3D" id="1.10.10.10">
    <property type="entry name" value="Winged helix-like DNA-binding domain superfamily/Winged helix DNA-binding domain"/>
    <property type="match status" value="1"/>
</dbReference>
<evidence type="ECO:0000313" key="7">
    <source>
        <dbReference type="EMBL" id="GAA3698150.1"/>
    </source>
</evidence>
<keyword evidence="3" id="KW-0238">DNA-binding</keyword>
<comment type="similarity">
    <text evidence="1">Belongs to the LysR transcriptional regulatory family.</text>
</comment>
<dbReference type="SUPFAM" id="SSF46785">
    <property type="entry name" value="Winged helix' DNA-binding domain"/>
    <property type="match status" value="1"/>
</dbReference>
<comment type="caution">
    <text evidence="7">The sequence shown here is derived from an EMBL/GenBank/DDBJ whole genome shotgun (WGS) entry which is preliminary data.</text>
</comment>
<dbReference type="Proteomes" id="UP001501479">
    <property type="component" value="Unassembled WGS sequence"/>
</dbReference>
<dbReference type="Pfam" id="PF00126">
    <property type="entry name" value="HTH_1"/>
    <property type="match status" value="1"/>
</dbReference>
<evidence type="ECO:0000256" key="4">
    <source>
        <dbReference type="ARBA" id="ARBA00023163"/>
    </source>
</evidence>
<dbReference type="EMBL" id="BAABDS010000001">
    <property type="protein sequence ID" value="GAA3698150.1"/>
    <property type="molecule type" value="Genomic_DNA"/>
</dbReference>
<dbReference type="InterPro" id="IPR000847">
    <property type="entry name" value="LysR_HTH_N"/>
</dbReference>
<dbReference type="PANTHER" id="PTHR30537:SF26">
    <property type="entry name" value="GLYCINE CLEAVAGE SYSTEM TRANSCRIPTIONAL ACTIVATOR"/>
    <property type="match status" value="1"/>
</dbReference>
<evidence type="ECO:0000256" key="3">
    <source>
        <dbReference type="ARBA" id="ARBA00023125"/>
    </source>
</evidence>
<dbReference type="InterPro" id="IPR036388">
    <property type="entry name" value="WH-like_DNA-bd_sf"/>
</dbReference>
<feature type="domain" description="LysR substrate-binding" evidence="6">
    <location>
        <begin position="97"/>
        <end position="296"/>
    </location>
</feature>
<dbReference type="InterPro" id="IPR058163">
    <property type="entry name" value="LysR-type_TF_proteobact-type"/>
</dbReference>
<dbReference type="InterPro" id="IPR036390">
    <property type="entry name" value="WH_DNA-bd_sf"/>
</dbReference>
<gene>
    <name evidence="7" type="ORF">GCM10022421_00500</name>
</gene>
<evidence type="ECO:0000259" key="6">
    <source>
        <dbReference type="Pfam" id="PF03466"/>
    </source>
</evidence>